<dbReference type="PATRIC" id="fig|394096.3.peg.3602"/>
<evidence type="ECO:0000256" key="6">
    <source>
        <dbReference type="ARBA" id="ARBA00023224"/>
    </source>
</evidence>
<evidence type="ECO:0000313" key="12">
    <source>
        <dbReference type="EMBL" id="KFE68325.1"/>
    </source>
</evidence>
<evidence type="ECO:0000256" key="1">
    <source>
        <dbReference type="ARBA" id="ARBA00004651"/>
    </source>
</evidence>
<feature type="transmembrane region" description="Helical" evidence="9">
    <location>
        <begin position="14"/>
        <end position="37"/>
    </location>
</feature>
<evidence type="ECO:0000256" key="3">
    <source>
        <dbReference type="ARBA" id="ARBA00022692"/>
    </source>
</evidence>
<organism evidence="12 13">
    <name type="scientific">Hyalangium minutum</name>
    <dbReference type="NCBI Taxonomy" id="394096"/>
    <lineage>
        <taxon>Bacteria</taxon>
        <taxon>Pseudomonadati</taxon>
        <taxon>Myxococcota</taxon>
        <taxon>Myxococcia</taxon>
        <taxon>Myxococcales</taxon>
        <taxon>Cystobacterineae</taxon>
        <taxon>Archangiaceae</taxon>
        <taxon>Hyalangium</taxon>
    </lineage>
</organism>
<dbReference type="GO" id="GO:0005886">
    <property type="term" value="C:plasma membrane"/>
    <property type="evidence" value="ECO:0007669"/>
    <property type="project" value="UniProtKB-SubCell"/>
</dbReference>
<sequence>MVLALRRRSLLTKLYIAMGVVALPLLLLQPLYILPAIRAQHNDDRERALRQVVELAYGVLEANEARVRAGELTTEQAQTEASRLLQQLRYGDSEYFWVNDLSTRLVMHPHLPDMLGQDQSGYRDSQNKAVFVDIVKLVQEQGAGFISYMATRPGETTPLPKESYVKLFAPWGWVVGTGVYVEDLDKEVAELQQRLLLAVGAAMLLALLVGMAFSRAVVRPVRELASAAHRVEQGDLNATVPVHSEDELGQLGHAFNTMVQGVREMVKGLADVAVSTVADADRIRRFADNLSKATREQSDQLLQLAESVQQMSRGLSQDAEQALTAADAAAGNGRMAEEGGVAVQAASRKISEIVGVVQKSEERVVRLQASGTVVAQMLQLIQDVSNETSVLAVNTAIEAARAGEHGKGFGVVANEVRKLADRSREAVGHIEVLLKKNQEDISIAAGLMQDGTSKVEEGMQLSSTAGEALARIVTGTREIHTRVGQLAVDSARQSNAGERIADRIQSISNHSLDAVTGVEQIAQSVVDLHRQAQQLWALAARFSATPARQQEETPL</sequence>
<dbReference type="Gene3D" id="3.30.450.20">
    <property type="entry name" value="PAS domain"/>
    <property type="match status" value="1"/>
</dbReference>
<keyword evidence="13" id="KW-1185">Reference proteome</keyword>
<dbReference type="STRING" id="394096.DB31_7562"/>
<dbReference type="SMART" id="SM00283">
    <property type="entry name" value="MA"/>
    <property type="match status" value="1"/>
</dbReference>
<keyword evidence="2" id="KW-1003">Cell membrane</keyword>
<dbReference type="Pfam" id="PF17200">
    <property type="entry name" value="sCache_2"/>
    <property type="match status" value="1"/>
</dbReference>
<evidence type="ECO:0000259" key="11">
    <source>
        <dbReference type="PROSITE" id="PS50885"/>
    </source>
</evidence>
<dbReference type="Proteomes" id="UP000028725">
    <property type="component" value="Unassembled WGS sequence"/>
</dbReference>
<evidence type="ECO:0000256" key="2">
    <source>
        <dbReference type="ARBA" id="ARBA00022475"/>
    </source>
</evidence>
<dbReference type="SUPFAM" id="SSF58104">
    <property type="entry name" value="Methyl-accepting chemotaxis protein (MCP) signaling domain"/>
    <property type="match status" value="1"/>
</dbReference>
<dbReference type="Gene3D" id="1.10.287.950">
    <property type="entry name" value="Methyl-accepting chemotaxis protein"/>
    <property type="match status" value="1"/>
</dbReference>
<dbReference type="Pfam" id="PF00015">
    <property type="entry name" value="MCPsignal"/>
    <property type="match status" value="1"/>
</dbReference>
<keyword evidence="4 9" id="KW-1133">Transmembrane helix</keyword>
<dbReference type="InterPro" id="IPR004090">
    <property type="entry name" value="Chemotax_Me-accpt_rcpt"/>
</dbReference>
<evidence type="ECO:0000256" key="7">
    <source>
        <dbReference type="ARBA" id="ARBA00029447"/>
    </source>
</evidence>
<gene>
    <name evidence="12" type="ORF">DB31_7562</name>
</gene>
<feature type="transmembrane region" description="Helical" evidence="9">
    <location>
        <begin position="195"/>
        <end position="213"/>
    </location>
</feature>
<dbReference type="PROSITE" id="PS50111">
    <property type="entry name" value="CHEMOTAXIS_TRANSDUC_2"/>
    <property type="match status" value="1"/>
</dbReference>
<evidence type="ECO:0000256" key="4">
    <source>
        <dbReference type="ARBA" id="ARBA00022989"/>
    </source>
</evidence>
<protein>
    <submittedName>
        <fullName evidence="12">Methyl-accepting chemotaxis protein</fullName>
    </submittedName>
</protein>
<dbReference type="PROSITE" id="PS50885">
    <property type="entry name" value="HAMP"/>
    <property type="match status" value="1"/>
</dbReference>
<dbReference type="PANTHER" id="PTHR32089:SF112">
    <property type="entry name" value="LYSOZYME-LIKE PROTEIN-RELATED"/>
    <property type="match status" value="1"/>
</dbReference>
<evidence type="ECO:0000256" key="5">
    <source>
        <dbReference type="ARBA" id="ARBA00023136"/>
    </source>
</evidence>
<dbReference type="InterPro" id="IPR033480">
    <property type="entry name" value="sCache_2"/>
</dbReference>
<dbReference type="Pfam" id="PF00672">
    <property type="entry name" value="HAMP"/>
    <property type="match status" value="1"/>
</dbReference>
<evidence type="ECO:0000259" key="10">
    <source>
        <dbReference type="PROSITE" id="PS50111"/>
    </source>
</evidence>
<dbReference type="InterPro" id="IPR003660">
    <property type="entry name" value="HAMP_dom"/>
</dbReference>
<comment type="subcellular location">
    <subcellularLocation>
        <location evidence="1">Cell membrane</location>
        <topology evidence="1">Multi-pass membrane protein</topology>
    </subcellularLocation>
</comment>
<accession>A0A085WKW2</accession>
<dbReference type="CDD" id="cd06225">
    <property type="entry name" value="HAMP"/>
    <property type="match status" value="1"/>
</dbReference>
<evidence type="ECO:0000256" key="8">
    <source>
        <dbReference type="PROSITE-ProRule" id="PRU00284"/>
    </source>
</evidence>
<dbReference type="OrthoDB" id="9791237at2"/>
<feature type="domain" description="Methyl-accepting transducer" evidence="10">
    <location>
        <begin position="272"/>
        <end position="508"/>
    </location>
</feature>
<dbReference type="PANTHER" id="PTHR32089">
    <property type="entry name" value="METHYL-ACCEPTING CHEMOTAXIS PROTEIN MCPB"/>
    <property type="match status" value="1"/>
</dbReference>
<keyword evidence="5 9" id="KW-0472">Membrane</keyword>
<feature type="domain" description="HAMP" evidence="11">
    <location>
        <begin position="215"/>
        <end position="267"/>
    </location>
</feature>
<dbReference type="SMART" id="SM01049">
    <property type="entry name" value="Cache_2"/>
    <property type="match status" value="1"/>
</dbReference>
<comment type="similarity">
    <text evidence="7">Belongs to the methyl-accepting chemotaxis (MCP) protein family.</text>
</comment>
<keyword evidence="6 8" id="KW-0807">Transducer</keyword>
<comment type="caution">
    <text evidence="12">The sequence shown here is derived from an EMBL/GenBank/DDBJ whole genome shotgun (WGS) entry which is preliminary data.</text>
</comment>
<reference evidence="12 13" key="1">
    <citation type="submission" date="2014-04" db="EMBL/GenBank/DDBJ databases">
        <title>Genome assembly of Hyalangium minutum DSM 14724.</title>
        <authorList>
            <person name="Sharma G."/>
            <person name="Subramanian S."/>
        </authorList>
    </citation>
    <scope>NUCLEOTIDE SEQUENCE [LARGE SCALE GENOMIC DNA]</scope>
    <source>
        <strain evidence="12 13">DSM 14724</strain>
    </source>
</reference>
<dbReference type="GO" id="GO:0006935">
    <property type="term" value="P:chemotaxis"/>
    <property type="evidence" value="ECO:0007669"/>
    <property type="project" value="InterPro"/>
</dbReference>
<dbReference type="InterPro" id="IPR004089">
    <property type="entry name" value="MCPsignal_dom"/>
</dbReference>
<evidence type="ECO:0000313" key="13">
    <source>
        <dbReference type="Proteomes" id="UP000028725"/>
    </source>
</evidence>
<dbReference type="PRINTS" id="PR00260">
    <property type="entry name" value="CHEMTRNSDUCR"/>
</dbReference>
<dbReference type="GO" id="GO:0004888">
    <property type="term" value="F:transmembrane signaling receptor activity"/>
    <property type="evidence" value="ECO:0007669"/>
    <property type="project" value="InterPro"/>
</dbReference>
<dbReference type="GO" id="GO:0007165">
    <property type="term" value="P:signal transduction"/>
    <property type="evidence" value="ECO:0007669"/>
    <property type="project" value="UniProtKB-KW"/>
</dbReference>
<evidence type="ECO:0000256" key="9">
    <source>
        <dbReference type="SAM" id="Phobius"/>
    </source>
</evidence>
<name>A0A085WKW2_9BACT</name>
<keyword evidence="3 9" id="KW-0812">Transmembrane</keyword>
<dbReference type="SMART" id="SM00304">
    <property type="entry name" value="HAMP"/>
    <property type="match status" value="1"/>
</dbReference>
<dbReference type="EMBL" id="JMCB01000006">
    <property type="protein sequence ID" value="KFE68325.1"/>
    <property type="molecule type" value="Genomic_DNA"/>
</dbReference>
<dbReference type="AlphaFoldDB" id="A0A085WKW2"/>
<proteinExistence type="inferred from homology"/>